<accession>A0A8S1MQN2</accession>
<name>A0A8S1MQN2_9CILI</name>
<dbReference type="OrthoDB" id="10457065at2759"/>
<reference evidence="1" key="1">
    <citation type="submission" date="2021-01" db="EMBL/GenBank/DDBJ databases">
        <authorList>
            <consortium name="Genoscope - CEA"/>
            <person name="William W."/>
        </authorList>
    </citation>
    <scope>NUCLEOTIDE SEQUENCE</scope>
</reference>
<sequence>MNQPKMIENEKDLDCQGKHKLPISMVVLDPKLRSNQRLLCQQCIDDYETDAKTIGFKKVIQMLEDNRKKLLETLEVIIKQNIQNVELFQTQVYNLKSNLIQQLDHMIGNTKDWISNLQSAGSKYREYSFYEELDSIVMNQSSAYKDQINLSNQINMLYDTWNTKINSKLEIFKSFQEYKKCKDILNNLTQQSQRVEQISSNPTINHQQFSGLIILKSKQVRIYLQFNQAT</sequence>
<organism evidence="1 2">
    <name type="scientific">Paramecium sonneborni</name>
    <dbReference type="NCBI Taxonomy" id="65129"/>
    <lineage>
        <taxon>Eukaryota</taxon>
        <taxon>Sar</taxon>
        <taxon>Alveolata</taxon>
        <taxon>Ciliophora</taxon>
        <taxon>Intramacronucleata</taxon>
        <taxon>Oligohymenophorea</taxon>
        <taxon>Peniculida</taxon>
        <taxon>Parameciidae</taxon>
        <taxon>Paramecium</taxon>
    </lineage>
</organism>
<protein>
    <submittedName>
        <fullName evidence="1">Uncharacterized protein</fullName>
    </submittedName>
</protein>
<proteinExistence type="predicted"/>
<dbReference type="EMBL" id="CAJJDN010000039">
    <property type="protein sequence ID" value="CAD8079276.1"/>
    <property type="molecule type" value="Genomic_DNA"/>
</dbReference>
<evidence type="ECO:0000313" key="1">
    <source>
        <dbReference type="EMBL" id="CAD8079276.1"/>
    </source>
</evidence>
<gene>
    <name evidence="1" type="ORF">PSON_ATCC_30995.1.T0390001</name>
</gene>
<keyword evidence="2" id="KW-1185">Reference proteome</keyword>
<evidence type="ECO:0000313" key="2">
    <source>
        <dbReference type="Proteomes" id="UP000692954"/>
    </source>
</evidence>
<comment type="caution">
    <text evidence="1">The sequence shown here is derived from an EMBL/GenBank/DDBJ whole genome shotgun (WGS) entry which is preliminary data.</text>
</comment>
<dbReference type="Proteomes" id="UP000692954">
    <property type="component" value="Unassembled WGS sequence"/>
</dbReference>
<dbReference type="AlphaFoldDB" id="A0A8S1MQN2"/>